<dbReference type="RefSeq" id="WP_311556823.1">
    <property type="nucleotide sequence ID" value="NZ_JAVREJ010000009.1"/>
</dbReference>
<dbReference type="PANTHER" id="PTHR43214">
    <property type="entry name" value="TWO-COMPONENT RESPONSE REGULATOR"/>
    <property type="match status" value="1"/>
</dbReference>
<feature type="domain" description="HTH luxR-type" evidence="5">
    <location>
        <begin position="172"/>
        <end position="237"/>
    </location>
</feature>
<dbReference type="InterPro" id="IPR039420">
    <property type="entry name" value="WalR-like"/>
</dbReference>
<reference evidence="8" key="1">
    <citation type="submission" date="2023-07" db="EMBL/GenBank/DDBJ databases">
        <title>30 novel species of actinomycetes from the DSMZ collection.</title>
        <authorList>
            <person name="Nouioui I."/>
        </authorList>
    </citation>
    <scope>NUCLEOTIDE SEQUENCE [LARGE SCALE GENOMIC DNA]</scope>
    <source>
        <strain evidence="8">DSM 45834</strain>
    </source>
</reference>
<protein>
    <submittedName>
        <fullName evidence="7">Response regulator transcription factor</fullName>
    </submittedName>
</protein>
<comment type="caution">
    <text evidence="7">The sequence shown here is derived from an EMBL/GenBank/DDBJ whole genome shotgun (WGS) entry which is preliminary data.</text>
</comment>
<dbReference type="PANTHER" id="PTHR43214:SF43">
    <property type="entry name" value="TWO-COMPONENT RESPONSE REGULATOR"/>
    <property type="match status" value="1"/>
</dbReference>
<evidence type="ECO:0000259" key="6">
    <source>
        <dbReference type="PROSITE" id="PS50110"/>
    </source>
</evidence>
<dbReference type="CDD" id="cd17535">
    <property type="entry name" value="REC_NarL-like"/>
    <property type="match status" value="1"/>
</dbReference>
<dbReference type="SUPFAM" id="SSF52172">
    <property type="entry name" value="CheY-like"/>
    <property type="match status" value="1"/>
</dbReference>
<dbReference type="InterPro" id="IPR001789">
    <property type="entry name" value="Sig_transdc_resp-reg_receiver"/>
</dbReference>
<evidence type="ECO:0000259" key="5">
    <source>
        <dbReference type="PROSITE" id="PS50043"/>
    </source>
</evidence>
<dbReference type="InterPro" id="IPR000792">
    <property type="entry name" value="Tscrpt_reg_LuxR_C"/>
</dbReference>
<evidence type="ECO:0000256" key="1">
    <source>
        <dbReference type="ARBA" id="ARBA00022553"/>
    </source>
</evidence>
<evidence type="ECO:0000313" key="8">
    <source>
        <dbReference type="Proteomes" id="UP001183202"/>
    </source>
</evidence>
<dbReference type="NCBIfam" id="NF047785">
    <property type="entry name" value="respo_reg_MadR"/>
    <property type="match status" value="1"/>
</dbReference>
<dbReference type="Gene3D" id="3.40.50.2300">
    <property type="match status" value="1"/>
</dbReference>
<feature type="domain" description="Response regulatory" evidence="6">
    <location>
        <begin position="32"/>
        <end position="151"/>
    </location>
</feature>
<keyword evidence="8" id="KW-1185">Reference proteome</keyword>
<dbReference type="SMART" id="SM00421">
    <property type="entry name" value="HTH_LUXR"/>
    <property type="match status" value="1"/>
</dbReference>
<gene>
    <name evidence="7" type="ORF">RM445_14795</name>
</gene>
<dbReference type="InterPro" id="IPR011006">
    <property type="entry name" value="CheY-like_superfamily"/>
</dbReference>
<dbReference type="Pfam" id="PF00072">
    <property type="entry name" value="Response_reg"/>
    <property type="match status" value="1"/>
</dbReference>
<dbReference type="EMBL" id="JAVREJ010000009">
    <property type="protein sequence ID" value="MDT0350797.1"/>
    <property type="molecule type" value="Genomic_DNA"/>
</dbReference>
<dbReference type="SMART" id="SM00448">
    <property type="entry name" value="REC"/>
    <property type="match status" value="1"/>
</dbReference>
<name>A0ABU2NA20_9PSEU</name>
<accession>A0ABU2NA20</accession>
<organism evidence="7 8">
    <name type="scientific">Pseudonocardia charpentierae</name>
    <dbReference type="NCBI Taxonomy" id="3075545"/>
    <lineage>
        <taxon>Bacteria</taxon>
        <taxon>Bacillati</taxon>
        <taxon>Actinomycetota</taxon>
        <taxon>Actinomycetes</taxon>
        <taxon>Pseudonocardiales</taxon>
        <taxon>Pseudonocardiaceae</taxon>
        <taxon>Pseudonocardia</taxon>
    </lineage>
</organism>
<evidence type="ECO:0000313" key="7">
    <source>
        <dbReference type="EMBL" id="MDT0350797.1"/>
    </source>
</evidence>
<dbReference type="CDD" id="cd06170">
    <property type="entry name" value="LuxR_C_like"/>
    <property type="match status" value="1"/>
</dbReference>
<keyword evidence="1 3" id="KW-0597">Phosphoprotein</keyword>
<evidence type="ECO:0000256" key="4">
    <source>
        <dbReference type="SAM" id="MobiDB-lite"/>
    </source>
</evidence>
<evidence type="ECO:0000256" key="3">
    <source>
        <dbReference type="PROSITE-ProRule" id="PRU00169"/>
    </source>
</evidence>
<dbReference type="PROSITE" id="PS50110">
    <property type="entry name" value="RESPONSE_REGULATORY"/>
    <property type="match status" value="1"/>
</dbReference>
<dbReference type="InterPro" id="IPR058245">
    <property type="entry name" value="NreC/VraR/RcsB-like_REC"/>
</dbReference>
<feature type="region of interest" description="Disordered" evidence="4">
    <location>
        <begin position="1"/>
        <end position="26"/>
    </location>
</feature>
<dbReference type="PRINTS" id="PR00038">
    <property type="entry name" value="HTHLUXR"/>
</dbReference>
<dbReference type="InterPro" id="IPR016032">
    <property type="entry name" value="Sig_transdc_resp-reg_C-effctor"/>
</dbReference>
<dbReference type="SUPFAM" id="SSF46894">
    <property type="entry name" value="C-terminal effector domain of the bipartite response regulators"/>
    <property type="match status" value="1"/>
</dbReference>
<evidence type="ECO:0000256" key="2">
    <source>
        <dbReference type="ARBA" id="ARBA00023125"/>
    </source>
</evidence>
<keyword evidence="2" id="KW-0238">DNA-binding</keyword>
<dbReference type="PROSITE" id="PS00622">
    <property type="entry name" value="HTH_LUXR_1"/>
    <property type="match status" value="1"/>
</dbReference>
<proteinExistence type="predicted"/>
<dbReference type="Proteomes" id="UP001183202">
    <property type="component" value="Unassembled WGS sequence"/>
</dbReference>
<feature type="modified residue" description="4-aspartylphosphate" evidence="3">
    <location>
        <position position="83"/>
    </location>
</feature>
<sequence length="239" mass="25232">MRATTARTAGGPVKAASKGPAVGQRPRPVPTRIVLVDDHAIMRQGLRAVLEREADLHVVAEAGSPAEAVAAVAAARPHVVLLDLKLTAGPQTDGLDVCRRLCATHPGIGVLVLTTFAEDRLVVEAVQAGARGYVVKDVDTTELVRAVRAVSRGESAFDAHSASAMVRSLSGGVPEREGLTDRELDVLRLLARGLSNKAIGAELFISETTVKFHVGNLMRKLMVSRRAEAVYAATKLGLL</sequence>
<dbReference type="Pfam" id="PF00196">
    <property type="entry name" value="GerE"/>
    <property type="match status" value="1"/>
</dbReference>
<dbReference type="PROSITE" id="PS50043">
    <property type="entry name" value="HTH_LUXR_2"/>
    <property type="match status" value="1"/>
</dbReference>